<comment type="caution">
    <text evidence="1">The sequence shown here is derived from an EMBL/GenBank/DDBJ whole genome shotgun (WGS) entry which is preliminary data.</text>
</comment>
<sequence length="76" mass="8762">MALCNLIQFVFHVGGKLYIYYFMEVLFQQIYYCKTQFGGLKLLIYSHNITAGDNGLNNCRVGTGSANPFFLEYFNQ</sequence>
<name>A0A645HXH5_9ZZZZ</name>
<accession>A0A645HXH5</accession>
<reference evidence="1" key="1">
    <citation type="submission" date="2019-08" db="EMBL/GenBank/DDBJ databases">
        <authorList>
            <person name="Kucharzyk K."/>
            <person name="Murdoch R.W."/>
            <person name="Higgins S."/>
            <person name="Loffler F."/>
        </authorList>
    </citation>
    <scope>NUCLEOTIDE SEQUENCE</scope>
</reference>
<proteinExistence type="predicted"/>
<organism evidence="1">
    <name type="scientific">bioreactor metagenome</name>
    <dbReference type="NCBI Taxonomy" id="1076179"/>
    <lineage>
        <taxon>unclassified sequences</taxon>
        <taxon>metagenomes</taxon>
        <taxon>ecological metagenomes</taxon>
    </lineage>
</organism>
<evidence type="ECO:0000313" key="1">
    <source>
        <dbReference type="EMBL" id="MPN43735.1"/>
    </source>
</evidence>
<gene>
    <name evidence="1" type="ORF">SDC9_191295</name>
</gene>
<protein>
    <submittedName>
        <fullName evidence="1">Uncharacterized protein</fullName>
    </submittedName>
</protein>
<dbReference type="AlphaFoldDB" id="A0A645HXH5"/>
<dbReference type="EMBL" id="VSSQ01102326">
    <property type="protein sequence ID" value="MPN43735.1"/>
    <property type="molecule type" value="Genomic_DNA"/>
</dbReference>